<reference evidence="2 3" key="1">
    <citation type="journal article" date="2019" name="Int. J. Syst. Evol. Microbiol.">
        <title>The Global Catalogue of Microorganisms (GCM) 10K type strain sequencing project: providing services to taxonomists for standard genome sequencing and annotation.</title>
        <authorList>
            <consortium name="The Broad Institute Genomics Platform"/>
            <consortium name="The Broad Institute Genome Sequencing Center for Infectious Disease"/>
            <person name="Wu L."/>
            <person name="Ma J."/>
        </authorList>
    </citation>
    <scope>NUCLEOTIDE SEQUENCE [LARGE SCALE GENOMIC DNA]</scope>
    <source>
        <strain evidence="2 3">SYNS20</strain>
    </source>
</reference>
<proteinExistence type="predicted"/>
<dbReference type="PANTHER" id="PTHR35902:SF6">
    <property type="entry name" value="CONSERVED WITHIN P. AEROPHILUM"/>
    <property type="match status" value="1"/>
</dbReference>
<sequence>MTVTNFGNAAIDRIVLVPRGDNGTVVPAIGRVAVADALAPGEEATVTVDLSTVETAGDIDFVARYDLAGERREAAAGYDFRPNRGAVELTGLNVSVADDGRVTIGGNLGNVGNGEVSGVVVGVAGSDLAAPAYPQRSYFVGTVGASEFAPFSVTGRVDAANATTVPVRVAYTAGDERVTEVIEVPLPAEEPPARGLSGVFGTLDLAGGFLLALGFAIPLAIGLLVRRYV</sequence>
<dbReference type="AlphaFoldDB" id="A0ABD5TB95"/>
<evidence type="ECO:0000313" key="3">
    <source>
        <dbReference type="Proteomes" id="UP001596443"/>
    </source>
</evidence>
<dbReference type="PANTHER" id="PTHR35902">
    <property type="entry name" value="S-LAYER DOMAIN-LIKE PROTEIN-RELATED"/>
    <property type="match status" value="1"/>
</dbReference>
<evidence type="ECO:0000256" key="1">
    <source>
        <dbReference type="SAM" id="Phobius"/>
    </source>
</evidence>
<feature type="transmembrane region" description="Helical" evidence="1">
    <location>
        <begin position="205"/>
        <end position="225"/>
    </location>
</feature>
<dbReference type="Proteomes" id="UP001596443">
    <property type="component" value="Unassembled WGS sequence"/>
</dbReference>
<dbReference type="EMBL" id="JBHSWX010000012">
    <property type="protein sequence ID" value="MFC6786603.1"/>
    <property type="molecule type" value="Genomic_DNA"/>
</dbReference>
<keyword evidence="1" id="KW-0812">Transmembrane</keyword>
<keyword evidence="1" id="KW-1133">Transmembrane helix</keyword>
<name>A0ABD5TB95_9EURY</name>
<protein>
    <recommendedName>
        <fullName evidence="4">CARDB protein</fullName>
    </recommendedName>
</protein>
<dbReference type="GeneID" id="81209689"/>
<keyword evidence="1" id="KW-0472">Membrane</keyword>
<evidence type="ECO:0008006" key="4">
    <source>
        <dbReference type="Google" id="ProtNLM"/>
    </source>
</evidence>
<organism evidence="2 3">
    <name type="scientific">Halobaculum halobium</name>
    <dbReference type="NCBI Taxonomy" id="3032281"/>
    <lineage>
        <taxon>Archaea</taxon>
        <taxon>Methanobacteriati</taxon>
        <taxon>Methanobacteriota</taxon>
        <taxon>Stenosarchaea group</taxon>
        <taxon>Halobacteria</taxon>
        <taxon>Halobacteriales</taxon>
        <taxon>Haloferacaceae</taxon>
        <taxon>Halobaculum</taxon>
    </lineage>
</organism>
<keyword evidence="3" id="KW-1185">Reference proteome</keyword>
<gene>
    <name evidence="2" type="ORF">ACFQFD_11560</name>
</gene>
<dbReference type="RefSeq" id="WP_284060822.1">
    <property type="nucleotide sequence ID" value="NZ_CP126158.1"/>
</dbReference>
<accession>A0ABD5TB95</accession>
<evidence type="ECO:0000313" key="2">
    <source>
        <dbReference type="EMBL" id="MFC6786603.1"/>
    </source>
</evidence>
<comment type="caution">
    <text evidence="2">The sequence shown here is derived from an EMBL/GenBank/DDBJ whole genome shotgun (WGS) entry which is preliminary data.</text>
</comment>